<name>A0A3N4HRC3_ASCIM</name>
<evidence type="ECO:0000256" key="1">
    <source>
        <dbReference type="SAM" id="MobiDB-lite"/>
    </source>
</evidence>
<feature type="region of interest" description="Disordered" evidence="1">
    <location>
        <begin position="37"/>
        <end position="60"/>
    </location>
</feature>
<reference evidence="2 3" key="1">
    <citation type="journal article" date="2018" name="Nat. Ecol. Evol.">
        <title>Pezizomycetes genomes reveal the molecular basis of ectomycorrhizal truffle lifestyle.</title>
        <authorList>
            <person name="Murat C."/>
            <person name="Payen T."/>
            <person name="Noel B."/>
            <person name="Kuo A."/>
            <person name="Morin E."/>
            <person name="Chen J."/>
            <person name="Kohler A."/>
            <person name="Krizsan K."/>
            <person name="Balestrini R."/>
            <person name="Da Silva C."/>
            <person name="Montanini B."/>
            <person name="Hainaut M."/>
            <person name="Levati E."/>
            <person name="Barry K.W."/>
            <person name="Belfiori B."/>
            <person name="Cichocki N."/>
            <person name="Clum A."/>
            <person name="Dockter R.B."/>
            <person name="Fauchery L."/>
            <person name="Guy J."/>
            <person name="Iotti M."/>
            <person name="Le Tacon F."/>
            <person name="Lindquist E.A."/>
            <person name="Lipzen A."/>
            <person name="Malagnac F."/>
            <person name="Mello A."/>
            <person name="Molinier V."/>
            <person name="Miyauchi S."/>
            <person name="Poulain J."/>
            <person name="Riccioni C."/>
            <person name="Rubini A."/>
            <person name="Sitrit Y."/>
            <person name="Splivallo R."/>
            <person name="Traeger S."/>
            <person name="Wang M."/>
            <person name="Zifcakova L."/>
            <person name="Wipf D."/>
            <person name="Zambonelli A."/>
            <person name="Paolocci F."/>
            <person name="Nowrousian M."/>
            <person name="Ottonello S."/>
            <person name="Baldrian P."/>
            <person name="Spatafora J.W."/>
            <person name="Henrissat B."/>
            <person name="Nagy L.G."/>
            <person name="Aury J.M."/>
            <person name="Wincker P."/>
            <person name="Grigoriev I.V."/>
            <person name="Bonfante P."/>
            <person name="Martin F.M."/>
        </authorList>
    </citation>
    <scope>NUCLEOTIDE SEQUENCE [LARGE SCALE GENOMIC DNA]</scope>
    <source>
        <strain evidence="2 3">RN42</strain>
    </source>
</reference>
<sequence length="151" mass="16427">MGYSSADILPPAGTFSGGFCRLVSPVSSPLANSVHFTTFRHPPPPNKHQTTNENSPKFSISSTFIDNMEPCMLTPSSTAALTHPSTPPNPGSTSDLTSDLNAFQTLEIFKSPLHIRRLHRESQLKLTPANSQLKTASREFLRPPWAMIAPA</sequence>
<proteinExistence type="predicted"/>
<evidence type="ECO:0000313" key="2">
    <source>
        <dbReference type="EMBL" id="RPA76392.1"/>
    </source>
</evidence>
<keyword evidence="3" id="KW-1185">Reference proteome</keyword>
<dbReference type="Proteomes" id="UP000275078">
    <property type="component" value="Unassembled WGS sequence"/>
</dbReference>
<feature type="region of interest" description="Disordered" evidence="1">
    <location>
        <begin position="75"/>
        <end position="96"/>
    </location>
</feature>
<dbReference type="EMBL" id="ML119745">
    <property type="protein sequence ID" value="RPA76392.1"/>
    <property type="molecule type" value="Genomic_DNA"/>
</dbReference>
<accession>A0A3N4HRC3</accession>
<feature type="compositionally biased region" description="Polar residues" evidence="1">
    <location>
        <begin position="75"/>
        <end position="84"/>
    </location>
</feature>
<dbReference type="AlphaFoldDB" id="A0A3N4HRC3"/>
<organism evidence="2 3">
    <name type="scientific">Ascobolus immersus RN42</name>
    <dbReference type="NCBI Taxonomy" id="1160509"/>
    <lineage>
        <taxon>Eukaryota</taxon>
        <taxon>Fungi</taxon>
        <taxon>Dikarya</taxon>
        <taxon>Ascomycota</taxon>
        <taxon>Pezizomycotina</taxon>
        <taxon>Pezizomycetes</taxon>
        <taxon>Pezizales</taxon>
        <taxon>Ascobolaceae</taxon>
        <taxon>Ascobolus</taxon>
    </lineage>
</organism>
<feature type="compositionally biased region" description="Polar residues" evidence="1">
    <location>
        <begin position="47"/>
        <end position="60"/>
    </location>
</feature>
<gene>
    <name evidence="2" type="ORF">BJ508DRAFT_365063</name>
</gene>
<evidence type="ECO:0000313" key="3">
    <source>
        <dbReference type="Proteomes" id="UP000275078"/>
    </source>
</evidence>
<protein>
    <submittedName>
        <fullName evidence="2">Uncharacterized protein</fullName>
    </submittedName>
</protein>